<evidence type="ECO:0000313" key="2">
    <source>
        <dbReference type="EMBL" id="KAK3796237.1"/>
    </source>
</evidence>
<proteinExistence type="predicted"/>
<reference evidence="2" key="1">
    <citation type="journal article" date="2023" name="G3 (Bethesda)">
        <title>A reference genome for the long-term kleptoplast-retaining sea slug Elysia crispata morphotype clarki.</title>
        <authorList>
            <person name="Eastman K.E."/>
            <person name="Pendleton A.L."/>
            <person name="Shaikh M.A."/>
            <person name="Suttiyut T."/>
            <person name="Ogas R."/>
            <person name="Tomko P."/>
            <person name="Gavelis G."/>
            <person name="Widhalm J.R."/>
            <person name="Wisecaver J.H."/>
        </authorList>
    </citation>
    <scope>NUCLEOTIDE SEQUENCE</scope>
    <source>
        <strain evidence="2">ECLA1</strain>
    </source>
</reference>
<evidence type="ECO:0000256" key="1">
    <source>
        <dbReference type="SAM" id="MobiDB-lite"/>
    </source>
</evidence>
<feature type="region of interest" description="Disordered" evidence="1">
    <location>
        <begin position="58"/>
        <end position="89"/>
    </location>
</feature>
<dbReference type="EMBL" id="JAWDGP010000900">
    <property type="protein sequence ID" value="KAK3796237.1"/>
    <property type="molecule type" value="Genomic_DNA"/>
</dbReference>
<name>A0AAE1AYJ1_9GAST</name>
<accession>A0AAE1AYJ1</accession>
<evidence type="ECO:0000313" key="3">
    <source>
        <dbReference type="Proteomes" id="UP001283361"/>
    </source>
</evidence>
<dbReference type="Proteomes" id="UP001283361">
    <property type="component" value="Unassembled WGS sequence"/>
</dbReference>
<dbReference type="AlphaFoldDB" id="A0AAE1AYJ1"/>
<feature type="compositionally biased region" description="Polar residues" evidence="1">
    <location>
        <begin position="58"/>
        <end position="72"/>
    </location>
</feature>
<gene>
    <name evidence="2" type="ORF">RRG08_006807</name>
</gene>
<comment type="caution">
    <text evidence="2">The sequence shown here is derived from an EMBL/GenBank/DDBJ whole genome shotgun (WGS) entry which is preliminary data.</text>
</comment>
<sequence length="89" mass="9486">MSTEMYALMGCHSNEHRDVSFSQTVATLSTEVDASMGCDSKDHRSIGLSEHIRAGFNGQSKGARSLHGSDSSGEVGYYMDQTVHGGSVT</sequence>
<keyword evidence="3" id="KW-1185">Reference proteome</keyword>
<protein>
    <submittedName>
        <fullName evidence="2">Uncharacterized protein</fullName>
    </submittedName>
</protein>
<organism evidence="2 3">
    <name type="scientific">Elysia crispata</name>
    <name type="common">lettuce slug</name>
    <dbReference type="NCBI Taxonomy" id="231223"/>
    <lineage>
        <taxon>Eukaryota</taxon>
        <taxon>Metazoa</taxon>
        <taxon>Spiralia</taxon>
        <taxon>Lophotrochozoa</taxon>
        <taxon>Mollusca</taxon>
        <taxon>Gastropoda</taxon>
        <taxon>Heterobranchia</taxon>
        <taxon>Euthyneura</taxon>
        <taxon>Panpulmonata</taxon>
        <taxon>Sacoglossa</taxon>
        <taxon>Placobranchoidea</taxon>
        <taxon>Plakobranchidae</taxon>
        <taxon>Elysia</taxon>
    </lineage>
</organism>